<dbReference type="Proteomes" id="UP001164929">
    <property type="component" value="Chromosome 6"/>
</dbReference>
<protein>
    <submittedName>
        <fullName evidence="1">Uncharacterized protein</fullName>
    </submittedName>
</protein>
<dbReference type="EMBL" id="JAQIZT010000006">
    <property type="protein sequence ID" value="KAJ6992292.1"/>
    <property type="molecule type" value="Genomic_DNA"/>
</dbReference>
<gene>
    <name evidence="1" type="ORF">NC653_015611</name>
</gene>
<organism evidence="1 2">
    <name type="scientific">Populus alba x Populus x berolinensis</name>
    <dbReference type="NCBI Taxonomy" id="444605"/>
    <lineage>
        <taxon>Eukaryota</taxon>
        <taxon>Viridiplantae</taxon>
        <taxon>Streptophyta</taxon>
        <taxon>Embryophyta</taxon>
        <taxon>Tracheophyta</taxon>
        <taxon>Spermatophyta</taxon>
        <taxon>Magnoliopsida</taxon>
        <taxon>eudicotyledons</taxon>
        <taxon>Gunneridae</taxon>
        <taxon>Pentapetalae</taxon>
        <taxon>rosids</taxon>
        <taxon>fabids</taxon>
        <taxon>Malpighiales</taxon>
        <taxon>Salicaceae</taxon>
        <taxon>Saliceae</taxon>
        <taxon>Populus</taxon>
    </lineage>
</organism>
<comment type="caution">
    <text evidence="1">The sequence shown here is derived from an EMBL/GenBank/DDBJ whole genome shotgun (WGS) entry which is preliminary data.</text>
</comment>
<accession>A0AAD6QKZ5</accession>
<name>A0AAD6QKZ5_9ROSI</name>
<evidence type="ECO:0000313" key="2">
    <source>
        <dbReference type="Proteomes" id="UP001164929"/>
    </source>
</evidence>
<evidence type="ECO:0000313" key="1">
    <source>
        <dbReference type="EMBL" id="KAJ6992292.1"/>
    </source>
</evidence>
<dbReference type="AlphaFoldDB" id="A0AAD6QKZ5"/>
<keyword evidence="2" id="KW-1185">Reference proteome</keyword>
<proteinExistence type="predicted"/>
<sequence length="132" mass="14632">MDVNIEVTIYDFLFIYDGASTPGHAVTAVTAASATFTAVVDATAAAAVSPAPLKRRMLHSIKKRLSCRCFGQQYPQVLECYRKSNLKLVQMHVRVHWNKRIDSGNSSKHQARFMADLAGLGTTVLFFPNQML</sequence>
<reference evidence="1" key="1">
    <citation type="journal article" date="2023" name="Mol. Ecol. Resour.">
        <title>Chromosome-level genome assembly of a triploid poplar Populus alba 'Berolinensis'.</title>
        <authorList>
            <person name="Chen S."/>
            <person name="Yu Y."/>
            <person name="Wang X."/>
            <person name="Wang S."/>
            <person name="Zhang T."/>
            <person name="Zhou Y."/>
            <person name="He R."/>
            <person name="Meng N."/>
            <person name="Wang Y."/>
            <person name="Liu W."/>
            <person name="Liu Z."/>
            <person name="Liu J."/>
            <person name="Guo Q."/>
            <person name="Huang H."/>
            <person name="Sederoff R.R."/>
            <person name="Wang G."/>
            <person name="Qu G."/>
            <person name="Chen S."/>
        </authorList>
    </citation>
    <scope>NUCLEOTIDE SEQUENCE</scope>
    <source>
        <strain evidence="1">SC-2020</strain>
    </source>
</reference>